<feature type="region of interest" description="Disordered" evidence="2">
    <location>
        <begin position="702"/>
        <end position="727"/>
    </location>
</feature>
<accession>A0AAN6GC25</accession>
<feature type="domain" description="Telomere length regulation protein conserved" evidence="3">
    <location>
        <begin position="834"/>
        <end position="944"/>
    </location>
</feature>
<dbReference type="Pfam" id="PF10193">
    <property type="entry name" value="Telomere_reg-2"/>
    <property type="match status" value="1"/>
</dbReference>
<comment type="similarity">
    <text evidence="1">Belongs to the TEL2 family.</text>
</comment>
<dbReference type="InterPro" id="IPR038528">
    <property type="entry name" value="TEL2_C_sf"/>
</dbReference>
<name>A0AAN6GC25_9BASI</name>
<keyword evidence="5" id="KW-1185">Reference proteome</keyword>
<dbReference type="Gene3D" id="1.25.40.720">
    <property type="entry name" value="Telomere length regulation protein 2, C-terminal domain"/>
    <property type="match status" value="1"/>
</dbReference>
<dbReference type="GO" id="GO:0042162">
    <property type="term" value="F:telomeric DNA binding"/>
    <property type="evidence" value="ECO:0007669"/>
    <property type="project" value="TreeGrafter"/>
</dbReference>
<proteinExistence type="inferred from homology"/>
<dbReference type="GO" id="GO:0051879">
    <property type="term" value="F:Hsp90 protein binding"/>
    <property type="evidence" value="ECO:0007669"/>
    <property type="project" value="TreeGrafter"/>
</dbReference>
<dbReference type="PANTHER" id="PTHR15830">
    <property type="entry name" value="TELOMERE LENGTH REGULATION PROTEIN TEL2 FAMILY MEMBER"/>
    <property type="match status" value="1"/>
</dbReference>
<gene>
    <name evidence="4" type="primary">TEL2</name>
    <name evidence="4" type="ORF">OC842_003137</name>
</gene>
<dbReference type="PANTHER" id="PTHR15830:SF10">
    <property type="entry name" value="TELOMERE LENGTH REGULATION PROTEIN TEL2 HOMOLOG"/>
    <property type="match status" value="1"/>
</dbReference>
<feature type="compositionally biased region" description="Acidic residues" evidence="2">
    <location>
        <begin position="783"/>
        <end position="803"/>
    </location>
</feature>
<dbReference type="AlphaFoldDB" id="A0AAN6GC25"/>
<evidence type="ECO:0000256" key="2">
    <source>
        <dbReference type="SAM" id="MobiDB-lite"/>
    </source>
</evidence>
<evidence type="ECO:0000313" key="4">
    <source>
        <dbReference type="EMBL" id="KAK0532958.1"/>
    </source>
</evidence>
<evidence type="ECO:0000313" key="5">
    <source>
        <dbReference type="Proteomes" id="UP001176521"/>
    </source>
</evidence>
<dbReference type="GO" id="GO:0051083">
    <property type="term" value="P:'de novo' cotranslational protein folding"/>
    <property type="evidence" value="ECO:0007669"/>
    <property type="project" value="TreeGrafter"/>
</dbReference>
<sequence length="1228" mass="131605">MARRSDDGIAWLRATRSRIVSGERFSSSIDALAPLLAACDLLGVLPPPLLEAFPHASWGKLSGCERTESAHLYVLNSGWLVDAQRFLLERVVVDWVEDLSESIRTLDGTRSTVRDEVLLALFRPQYAVAAQTASKPRSGLIAILDDEEDKVDSEGSGPDAKLAATGHILASGLAAIGQVLSHAAKNRSGGLHGLSSQTGALELTQDAALFVLKLLVAKQDSGPSPLQALLAAATQTTNLAQRDKFWQDAVKELCAVPARVSNMLGAAEMPIEVQDGPFFAALAKQIEAAVFQLASTKDDGSECKIQLSLLSKLLEKLVRSGVPSRALELATTSSRSNQADFLRTLVQGASTRLEKASTGNSWTWPPHYSAMWQRVIRGMEPSDLSTRLAQNIVAYLDSVSFVAQKRGDLVADGEKGRIGSEGQAFLSPSTAQASLLVATLLQLYLPLPLRQQHAASTMSAATSSRFSEVVEDGTDLDDANADDWKRWDGVVFSDANGSSAGLSCFSPAMARCLAVHVGCVGLSSQEASLATAVDHTMTRWGSSERLRRTSPAEVHYFTTLLLSLLAQCSRNSGVAAQLLQSPAFIQGVSAHMGHQDPSIRRMGMIVAEVLDAAVKQSAQSSISTSKRLDFGQSTWSGRGEGKEACRVLRAMVLGWNVSSPALQELPGTSTQGILLFGSPPPIGGAFGNSKNGKEVLPATVSSLSAPRPEATTRFIPERRPVESLGGPSQGLSLIQDISTLSIMDGGKARRSRPLIAVTSEPSTTSGADTKVGRPLRAYNLPNEADEDVSSSSESDSEDDDEKEELMPSSSGKHDEDGPELLDVTVLKKRQRRRPVYIGELIPLLRSTERRESRKGLKNSEELMRRKTGWGLEVEENAVELALALAALQNNWSTKHFEERRTGALTALIVAAPQSAGGCIIEQYFSGHYSIAQRMAMLNSLVEAARELAERGGQKTPLTAKQTAAKNADALINLAAGGARQYGEQKYPEVRQANSLNVLRGPRGTLIRETGPVEKRNGRPVNVPSLPGARTASIARYVDVASSTFIFPLLNRFWAVINDAGARHSRSLQASRGASRRPAASVWQGAGVGSVLSASAVGVLLDALAVLASLARNALDFQRVIVPELLELSIATPRAMLPLIGQDEDSDGMGRIHEGAITLAVILVDAAREADQGRFLRREKGLLLRELDAYAGEVFKLEHEKERGPSSAMGRAGRASATLLLRLQEIQSS</sequence>
<evidence type="ECO:0000256" key="1">
    <source>
        <dbReference type="ARBA" id="ARBA00006133"/>
    </source>
</evidence>
<dbReference type="InterPro" id="IPR051970">
    <property type="entry name" value="TEL2_Regulation"/>
</dbReference>
<protein>
    <submittedName>
        <fullName evidence="4">Telomere binding protein</fullName>
    </submittedName>
</protein>
<comment type="caution">
    <text evidence="4">The sequence shown here is derived from an EMBL/GenBank/DDBJ whole genome shotgun (WGS) entry which is preliminary data.</text>
</comment>
<feature type="region of interest" description="Disordered" evidence="2">
    <location>
        <begin position="753"/>
        <end position="820"/>
    </location>
</feature>
<dbReference type="InterPro" id="IPR019337">
    <property type="entry name" value="Telomere_length_regulation_dom"/>
</dbReference>
<dbReference type="Proteomes" id="UP001176521">
    <property type="component" value="Unassembled WGS sequence"/>
</dbReference>
<dbReference type="GO" id="GO:0005829">
    <property type="term" value="C:cytosol"/>
    <property type="evidence" value="ECO:0007669"/>
    <property type="project" value="TreeGrafter"/>
</dbReference>
<evidence type="ECO:0000259" key="3">
    <source>
        <dbReference type="Pfam" id="PF10193"/>
    </source>
</evidence>
<reference evidence="4" key="1">
    <citation type="journal article" date="2023" name="PhytoFront">
        <title>Draft Genome Resources of Seven Strains of Tilletia horrida, Causal Agent of Kernel Smut of Rice.</title>
        <authorList>
            <person name="Khanal S."/>
            <person name="Antony Babu S."/>
            <person name="Zhou X.G."/>
        </authorList>
    </citation>
    <scope>NUCLEOTIDE SEQUENCE</scope>
    <source>
        <strain evidence="4">TX3</strain>
    </source>
</reference>
<organism evidence="4 5">
    <name type="scientific">Tilletia horrida</name>
    <dbReference type="NCBI Taxonomy" id="155126"/>
    <lineage>
        <taxon>Eukaryota</taxon>
        <taxon>Fungi</taxon>
        <taxon>Dikarya</taxon>
        <taxon>Basidiomycota</taxon>
        <taxon>Ustilaginomycotina</taxon>
        <taxon>Exobasidiomycetes</taxon>
        <taxon>Tilletiales</taxon>
        <taxon>Tilletiaceae</taxon>
        <taxon>Tilletia</taxon>
    </lineage>
</organism>
<dbReference type="EMBL" id="JAPDMQ010000148">
    <property type="protein sequence ID" value="KAK0532958.1"/>
    <property type="molecule type" value="Genomic_DNA"/>
</dbReference>